<dbReference type="InterPro" id="IPR011006">
    <property type="entry name" value="CheY-like_superfamily"/>
</dbReference>
<dbReference type="Pfam" id="PF00072">
    <property type="entry name" value="Response_reg"/>
    <property type="match status" value="1"/>
</dbReference>
<dbReference type="PANTHER" id="PTHR44591:SF14">
    <property type="entry name" value="PROTEIN PILG"/>
    <property type="match status" value="1"/>
</dbReference>
<dbReference type="Proteomes" id="UP000179243">
    <property type="component" value="Unassembled WGS sequence"/>
</dbReference>
<dbReference type="SUPFAM" id="SSF52172">
    <property type="entry name" value="CheY-like"/>
    <property type="match status" value="1"/>
</dbReference>
<protein>
    <recommendedName>
        <fullName evidence="4">Response regulatory domain-containing protein</fullName>
    </recommendedName>
</protein>
<name>A0A1F7FLS9_UNCRA</name>
<evidence type="ECO:0000313" key="6">
    <source>
        <dbReference type="Proteomes" id="UP000179243"/>
    </source>
</evidence>
<keyword evidence="1 3" id="KW-0597">Phosphoprotein</keyword>
<dbReference type="SMART" id="SM00448">
    <property type="entry name" value="REC"/>
    <property type="match status" value="1"/>
</dbReference>
<comment type="caution">
    <text evidence="5">The sequence shown here is derived from an EMBL/GenBank/DDBJ whole genome shotgun (WGS) entry which is preliminary data.</text>
</comment>
<dbReference type="PROSITE" id="PS50110">
    <property type="entry name" value="RESPONSE_REGULATORY"/>
    <property type="match status" value="1"/>
</dbReference>
<dbReference type="EMBL" id="MFYX01000004">
    <property type="protein sequence ID" value="OGK07531.1"/>
    <property type="molecule type" value="Genomic_DNA"/>
</dbReference>
<evidence type="ECO:0000256" key="2">
    <source>
        <dbReference type="ARBA" id="ARBA00023012"/>
    </source>
</evidence>
<evidence type="ECO:0000256" key="1">
    <source>
        <dbReference type="ARBA" id="ARBA00022553"/>
    </source>
</evidence>
<organism evidence="5 6">
    <name type="scientific">Candidatus Raymondbacteria bacterium RIFOXYD12_FULL_49_13</name>
    <dbReference type="NCBI Taxonomy" id="1817890"/>
    <lineage>
        <taxon>Bacteria</taxon>
        <taxon>Raymondiibacteriota</taxon>
    </lineage>
</organism>
<dbReference type="InterPro" id="IPR050595">
    <property type="entry name" value="Bact_response_regulator"/>
</dbReference>
<evidence type="ECO:0000313" key="5">
    <source>
        <dbReference type="EMBL" id="OGK07531.1"/>
    </source>
</evidence>
<dbReference type="GO" id="GO:0000160">
    <property type="term" value="P:phosphorelay signal transduction system"/>
    <property type="evidence" value="ECO:0007669"/>
    <property type="project" value="UniProtKB-KW"/>
</dbReference>
<accession>A0A1F7FLS9</accession>
<gene>
    <name evidence="5" type="ORF">A2519_01600</name>
</gene>
<feature type="domain" description="Response regulatory" evidence="4">
    <location>
        <begin position="5"/>
        <end position="122"/>
    </location>
</feature>
<evidence type="ECO:0000259" key="4">
    <source>
        <dbReference type="PROSITE" id="PS50110"/>
    </source>
</evidence>
<dbReference type="PANTHER" id="PTHR44591">
    <property type="entry name" value="STRESS RESPONSE REGULATOR PROTEIN 1"/>
    <property type="match status" value="1"/>
</dbReference>
<sequence>MKVKKILIVDDSPTMLRILQNTLAKAGFPDSITACHGKDGLLKLAENRDVDLILSDWNMPEMTGIEFLKNVKADGDTKNIPFIMVTSRNVKEDIMEAVQSGARDYIVKPFTVESIQEKINNI</sequence>
<dbReference type="InterPro" id="IPR001789">
    <property type="entry name" value="Sig_transdc_resp-reg_receiver"/>
</dbReference>
<feature type="modified residue" description="4-aspartylphosphate" evidence="3">
    <location>
        <position position="56"/>
    </location>
</feature>
<keyword evidence="2" id="KW-0902">Two-component regulatory system</keyword>
<proteinExistence type="predicted"/>
<dbReference type="Gene3D" id="3.40.50.2300">
    <property type="match status" value="1"/>
</dbReference>
<dbReference type="AlphaFoldDB" id="A0A1F7FLS9"/>
<reference evidence="5 6" key="1">
    <citation type="journal article" date="2016" name="Nat. Commun.">
        <title>Thousands of microbial genomes shed light on interconnected biogeochemical processes in an aquifer system.</title>
        <authorList>
            <person name="Anantharaman K."/>
            <person name="Brown C.T."/>
            <person name="Hug L.A."/>
            <person name="Sharon I."/>
            <person name="Castelle C.J."/>
            <person name="Probst A.J."/>
            <person name="Thomas B.C."/>
            <person name="Singh A."/>
            <person name="Wilkins M.J."/>
            <person name="Karaoz U."/>
            <person name="Brodie E.L."/>
            <person name="Williams K.H."/>
            <person name="Hubbard S.S."/>
            <person name="Banfield J.F."/>
        </authorList>
    </citation>
    <scope>NUCLEOTIDE SEQUENCE [LARGE SCALE GENOMIC DNA]</scope>
</reference>
<evidence type="ECO:0000256" key="3">
    <source>
        <dbReference type="PROSITE-ProRule" id="PRU00169"/>
    </source>
</evidence>